<dbReference type="SUPFAM" id="SSF56672">
    <property type="entry name" value="DNA/RNA polymerases"/>
    <property type="match status" value="1"/>
</dbReference>
<name>A0ABW5FGQ1_9BACL</name>
<gene>
    <name evidence="2" type="ORF">ACFSX3_25350</name>
</gene>
<accession>A0ABW5FGQ1</accession>
<evidence type="ECO:0000313" key="3">
    <source>
        <dbReference type="Proteomes" id="UP001597448"/>
    </source>
</evidence>
<evidence type="ECO:0000313" key="2">
    <source>
        <dbReference type="EMBL" id="MFD2413215.1"/>
    </source>
</evidence>
<dbReference type="PANTHER" id="PTHR34047:SF8">
    <property type="entry name" value="PROTEIN YKFC"/>
    <property type="match status" value="1"/>
</dbReference>
<feature type="non-terminal residue" evidence="2">
    <location>
        <position position="1"/>
    </location>
</feature>
<protein>
    <submittedName>
        <fullName evidence="2">Reverse transcriptase domain-containing protein</fullName>
    </submittedName>
</protein>
<reference evidence="3" key="1">
    <citation type="journal article" date="2019" name="Int. J. Syst. Evol. Microbiol.">
        <title>The Global Catalogue of Microorganisms (GCM) 10K type strain sequencing project: providing services to taxonomists for standard genome sequencing and annotation.</title>
        <authorList>
            <consortium name="The Broad Institute Genomics Platform"/>
            <consortium name="The Broad Institute Genome Sequencing Center for Infectious Disease"/>
            <person name="Wu L."/>
            <person name="Ma J."/>
        </authorList>
    </citation>
    <scope>NUCLEOTIDE SEQUENCE [LARGE SCALE GENOMIC DNA]</scope>
    <source>
        <strain evidence="3">CCM 8725</strain>
    </source>
</reference>
<dbReference type="InterPro" id="IPR043502">
    <property type="entry name" value="DNA/RNA_pol_sf"/>
</dbReference>
<dbReference type="InterPro" id="IPR000477">
    <property type="entry name" value="RT_dom"/>
</dbReference>
<dbReference type="RefSeq" id="WP_379313406.1">
    <property type="nucleotide sequence ID" value="NZ_JBHUKY010000060.1"/>
</dbReference>
<dbReference type="InterPro" id="IPR013597">
    <property type="entry name" value="Mat_intron_G2"/>
</dbReference>
<feature type="non-terminal residue" evidence="2">
    <location>
        <position position="188"/>
    </location>
</feature>
<dbReference type="PROSITE" id="PS50878">
    <property type="entry name" value="RT_POL"/>
    <property type="match status" value="1"/>
</dbReference>
<dbReference type="InterPro" id="IPR051083">
    <property type="entry name" value="GrpII_Intron_Splice-Mob/Def"/>
</dbReference>
<organism evidence="2 3">
    <name type="scientific">Paenibacillus rhizoplanae</name>
    <dbReference type="NCBI Taxonomy" id="1917181"/>
    <lineage>
        <taxon>Bacteria</taxon>
        <taxon>Bacillati</taxon>
        <taxon>Bacillota</taxon>
        <taxon>Bacilli</taxon>
        <taxon>Bacillales</taxon>
        <taxon>Paenibacillaceae</taxon>
        <taxon>Paenibacillus</taxon>
    </lineage>
</organism>
<feature type="domain" description="Reverse transcriptase" evidence="1">
    <location>
        <begin position="1"/>
        <end position="71"/>
    </location>
</feature>
<dbReference type="Proteomes" id="UP001597448">
    <property type="component" value="Unassembled WGS sequence"/>
</dbReference>
<keyword evidence="3" id="KW-1185">Reference proteome</keyword>
<comment type="caution">
    <text evidence="2">The sequence shown here is derived from an EMBL/GenBank/DDBJ whole genome shotgun (WGS) entry which is preliminary data.</text>
</comment>
<keyword evidence="2" id="KW-0808">Transferase</keyword>
<keyword evidence="2" id="KW-0695">RNA-directed DNA polymerase</keyword>
<dbReference type="GO" id="GO:0003964">
    <property type="term" value="F:RNA-directed DNA polymerase activity"/>
    <property type="evidence" value="ECO:0007669"/>
    <property type="project" value="UniProtKB-KW"/>
</dbReference>
<dbReference type="Pfam" id="PF08388">
    <property type="entry name" value="GIIM"/>
    <property type="match status" value="1"/>
</dbReference>
<evidence type="ECO:0000259" key="1">
    <source>
        <dbReference type="PROSITE" id="PS50878"/>
    </source>
</evidence>
<proteinExistence type="predicted"/>
<dbReference type="PANTHER" id="PTHR34047">
    <property type="entry name" value="NUCLEAR INTRON MATURASE 1, MITOCHONDRIAL-RELATED"/>
    <property type="match status" value="1"/>
</dbReference>
<sequence>LWEKHGSGLGELTRYADDFVVVCKTKKDAEHAYELIRTIMERLELTLHPTKTRIVGLWTGDEGFDFLGMHHRKTKAETSQGKVYYTTQQWLTKKAEERIRGVVKDRLAPPGMRWKSFEEHVEWLNPKIQGWRNYYYTNYSQKRLAKLDWYILQRFTRWYAKKRQRRRWMSSFPEVKYMANKCGLKTLL</sequence>
<keyword evidence="2" id="KW-0548">Nucleotidyltransferase</keyword>
<dbReference type="Pfam" id="PF00078">
    <property type="entry name" value="RVT_1"/>
    <property type="match status" value="1"/>
</dbReference>
<dbReference type="EMBL" id="JBHUKY010000060">
    <property type="protein sequence ID" value="MFD2413215.1"/>
    <property type="molecule type" value="Genomic_DNA"/>
</dbReference>